<organism evidence="2 3">
    <name type="scientific">Dovyalis caffra</name>
    <dbReference type="NCBI Taxonomy" id="77055"/>
    <lineage>
        <taxon>Eukaryota</taxon>
        <taxon>Viridiplantae</taxon>
        <taxon>Streptophyta</taxon>
        <taxon>Embryophyta</taxon>
        <taxon>Tracheophyta</taxon>
        <taxon>Spermatophyta</taxon>
        <taxon>Magnoliopsida</taxon>
        <taxon>eudicotyledons</taxon>
        <taxon>Gunneridae</taxon>
        <taxon>Pentapetalae</taxon>
        <taxon>rosids</taxon>
        <taxon>fabids</taxon>
        <taxon>Malpighiales</taxon>
        <taxon>Salicaceae</taxon>
        <taxon>Flacourtieae</taxon>
        <taxon>Dovyalis</taxon>
    </lineage>
</organism>
<proteinExistence type="predicted"/>
<feature type="compositionally biased region" description="Basic and acidic residues" evidence="1">
    <location>
        <begin position="1"/>
        <end position="19"/>
    </location>
</feature>
<protein>
    <submittedName>
        <fullName evidence="2">Uncharacterized protein</fullName>
    </submittedName>
</protein>
<keyword evidence="3" id="KW-1185">Reference proteome</keyword>
<feature type="region of interest" description="Disordered" evidence="1">
    <location>
        <begin position="1"/>
        <end position="33"/>
    </location>
</feature>
<dbReference type="AlphaFoldDB" id="A0AAV1S7X6"/>
<sequence length="107" mass="12179">MRQEHIRVKRVGKDEKDTGRPTTTRNKNPPHVPLDVLSFFDHDRVSHDGHQQYPFSTTAGSRKGHRRRVGILVEIVVKLHTEHMNRGLGEDLAAAIKAEAGNLKWAR</sequence>
<reference evidence="2 3" key="1">
    <citation type="submission" date="2024-01" db="EMBL/GenBank/DDBJ databases">
        <authorList>
            <person name="Waweru B."/>
        </authorList>
    </citation>
    <scope>NUCLEOTIDE SEQUENCE [LARGE SCALE GENOMIC DNA]</scope>
</reference>
<evidence type="ECO:0000256" key="1">
    <source>
        <dbReference type="SAM" id="MobiDB-lite"/>
    </source>
</evidence>
<comment type="caution">
    <text evidence="2">The sequence shown here is derived from an EMBL/GenBank/DDBJ whole genome shotgun (WGS) entry which is preliminary data.</text>
</comment>
<evidence type="ECO:0000313" key="2">
    <source>
        <dbReference type="EMBL" id="CAK7347516.1"/>
    </source>
</evidence>
<evidence type="ECO:0000313" key="3">
    <source>
        <dbReference type="Proteomes" id="UP001314170"/>
    </source>
</evidence>
<name>A0AAV1S7X6_9ROSI</name>
<dbReference type="EMBL" id="CAWUPB010001173">
    <property type="protein sequence ID" value="CAK7347516.1"/>
    <property type="molecule type" value="Genomic_DNA"/>
</dbReference>
<gene>
    <name evidence="2" type="ORF">DCAF_LOCUS20203</name>
</gene>
<accession>A0AAV1S7X6</accession>
<dbReference type="Proteomes" id="UP001314170">
    <property type="component" value="Unassembled WGS sequence"/>
</dbReference>